<dbReference type="SUPFAM" id="SSF49464">
    <property type="entry name" value="Carboxypeptidase regulatory domain-like"/>
    <property type="match status" value="1"/>
</dbReference>
<dbReference type="EMBL" id="UGYW01000001">
    <property type="protein sequence ID" value="SUI96696.1"/>
    <property type="molecule type" value="Genomic_DNA"/>
</dbReference>
<gene>
    <name evidence="2" type="ORF">NCTC11388_00093</name>
</gene>
<feature type="chain" id="PRO_5016673787" evidence="1">
    <location>
        <begin position="26"/>
        <end position="132"/>
    </location>
</feature>
<dbReference type="Proteomes" id="UP000254893">
    <property type="component" value="Unassembled WGS sequence"/>
</dbReference>
<organism evidence="2 3">
    <name type="scientific">Sphingobacterium spiritivorum</name>
    <name type="common">Flavobacterium spiritivorum</name>
    <dbReference type="NCBI Taxonomy" id="258"/>
    <lineage>
        <taxon>Bacteria</taxon>
        <taxon>Pseudomonadati</taxon>
        <taxon>Bacteroidota</taxon>
        <taxon>Sphingobacteriia</taxon>
        <taxon>Sphingobacteriales</taxon>
        <taxon>Sphingobacteriaceae</taxon>
        <taxon>Sphingobacterium</taxon>
    </lineage>
</organism>
<evidence type="ECO:0000313" key="3">
    <source>
        <dbReference type="Proteomes" id="UP000254893"/>
    </source>
</evidence>
<evidence type="ECO:0000313" key="2">
    <source>
        <dbReference type="EMBL" id="SUI96696.1"/>
    </source>
</evidence>
<proteinExistence type="predicted"/>
<protein>
    <submittedName>
        <fullName evidence="2">TonB-linked outer membrane protein, SusC/RagA family</fullName>
    </submittedName>
</protein>
<dbReference type="AlphaFoldDB" id="A0A380B8K4"/>
<name>A0A380B8K4_SPHSI</name>
<dbReference type="Gene3D" id="2.60.40.1120">
    <property type="entry name" value="Carboxypeptidase-like, regulatory domain"/>
    <property type="match status" value="1"/>
</dbReference>
<dbReference type="Pfam" id="PF13715">
    <property type="entry name" value="CarbopepD_reg_2"/>
    <property type="match status" value="1"/>
</dbReference>
<accession>A0A380B8K4</accession>
<dbReference type="RefSeq" id="WP_258861828.1">
    <property type="nucleotide sequence ID" value="NZ_UGYW01000001.1"/>
</dbReference>
<reference evidence="2 3" key="1">
    <citation type="submission" date="2018-06" db="EMBL/GenBank/DDBJ databases">
        <authorList>
            <consortium name="Pathogen Informatics"/>
            <person name="Doyle S."/>
        </authorList>
    </citation>
    <scope>NUCLEOTIDE SEQUENCE [LARGE SCALE GENOMIC DNA]</scope>
    <source>
        <strain evidence="2 3">NCTC11388</strain>
    </source>
</reference>
<keyword evidence="1" id="KW-0732">Signal</keyword>
<sequence>MKNMLFLRAILCALFAFVMTGISVAQTSDIVTGRIVDEKNQPIGGATVAVVGTNVAVTTGRDGKFSIQVKQNANLRFTYVGFETKDAVANTQSPMEVVLQSANNELDEIVVIGYGTARKRDLTGAVGTVKKQ</sequence>
<dbReference type="InterPro" id="IPR008969">
    <property type="entry name" value="CarboxyPept-like_regulatory"/>
</dbReference>
<feature type="signal peptide" evidence="1">
    <location>
        <begin position="1"/>
        <end position="25"/>
    </location>
</feature>
<evidence type="ECO:0000256" key="1">
    <source>
        <dbReference type="SAM" id="SignalP"/>
    </source>
</evidence>